<gene>
    <name evidence="2" type="ORF">TRIP_B250227</name>
</gene>
<protein>
    <recommendedName>
        <fullName evidence="3">CBM-cenC domain-containing protein</fullName>
    </recommendedName>
</protein>
<evidence type="ECO:0000256" key="1">
    <source>
        <dbReference type="SAM" id="SignalP"/>
    </source>
</evidence>
<feature type="signal peptide" evidence="1">
    <location>
        <begin position="1"/>
        <end position="21"/>
    </location>
</feature>
<dbReference type="EMBL" id="UPXX01000018">
    <property type="protein sequence ID" value="VBB43132.1"/>
    <property type="molecule type" value="Genomic_DNA"/>
</dbReference>
<dbReference type="AlphaFoldDB" id="A0A653A651"/>
<reference evidence="2" key="1">
    <citation type="submission" date="2018-07" db="EMBL/GenBank/DDBJ databases">
        <authorList>
            <consortium name="Genoscope - CEA"/>
            <person name="William W."/>
        </authorList>
    </citation>
    <scope>NUCLEOTIDE SEQUENCE</scope>
    <source>
        <strain evidence="2">IK1</strain>
    </source>
</reference>
<organism evidence="2">
    <name type="scientific">Uncultured Desulfatiglans sp</name>
    <dbReference type="NCBI Taxonomy" id="1748965"/>
    <lineage>
        <taxon>Bacteria</taxon>
        <taxon>Pseudomonadati</taxon>
        <taxon>Thermodesulfobacteriota</taxon>
        <taxon>Desulfobacteria</taxon>
        <taxon>Desulfatiglandales</taxon>
        <taxon>Desulfatiglandaceae</taxon>
        <taxon>Desulfatiglans</taxon>
        <taxon>environmental samples</taxon>
    </lineage>
</organism>
<evidence type="ECO:0000313" key="2">
    <source>
        <dbReference type="EMBL" id="VBB43132.1"/>
    </source>
</evidence>
<dbReference type="PROSITE" id="PS51257">
    <property type="entry name" value="PROKAR_LIPOPROTEIN"/>
    <property type="match status" value="1"/>
</dbReference>
<keyword evidence="1" id="KW-0732">Signal</keyword>
<name>A0A653A651_UNCDX</name>
<proteinExistence type="predicted"/>
<accession>A0A653A651</accession>
<evidence type="ECO:0008006" key="3">
    <source>
        <dbReference type="Google" id="ProtNLM"/>
    </source>
</evidence>
<feature type="chain" id="PRO_5024916518" description="CBM-cenC domain-containing protein" evidence="1">
    <location>
        <begin position="22"/>
        <end position="175"/>
    </location>
</feature>
<sequence>MISDRILCVIAAMLFAGCVHGCSGSSDEAIELKHFPVDHLEGVISQDGVCLDTDRSSDGKGSIRIDAGGRRSVRLYETGDVDVENARVVYQAKLSTEALEGKTYLEMWCHFPDGGEYFSKGLQSALSGTNGWVTVETPFMLQSGQNPDNIRLNLVIEGAGTVWVDDIHLYGAPLG</sequence>
<dbReference type="Gene3D" id="2.60.120.260">
    <property type="entry name" value="Galactose-binding domain-like"/>
    <property type="match status" value="1"/>
</dbReference>